<keyword evidence="2" id="KW-1185">Reference proteome</keyword>
<organism evidence="1 2">
    <name type="scientific">Duncaniella dubosii</name>
    <dbReference type="NCBI Taxonomy" id="2518971"/>
    <lineage>
        <taxon>Bacteria</taxon>
        <taxon>Pseudomonadati</taxon>
        <taxon>Bacteroidota</taxon>
        <taxon>Bacteroidia</taxon>
        <taxon>Bacteroidales</taxon>
        <taxon>Muribaculaceae</taxon>
        <taxon>Duncaniella</taxon>
    </lineage>
</organism>
<accession>A0A4P7W0S3</accession>
<dbReference type="RefSeq" id="WP_136414144.1">
    <property type="nucleotide sequence ID" value="NZ_CAXHQF010000255.1"/>
</dbReference>
<dbReference type="EMBL" id="CP039396">
    <property type="protein sequence ID" value="QCD41459.1"/>
    <property type="molecule type" value="Genomic_DNA"/>
</dbReference>
<gene>
    <name evidence="1" type="ORF">E7747_03520</name>
</gene>
<dbReference type="KEGG" id="ddb:E7747_03520"/>
<dbReference type="Proteomes" id="UP000297149">
    <property type="component" value="Chromosome"/>
</dbReference>
<name>A0A4P7W0S3_9BACT</name>
<reference evidence="2" key="1">
    <citation type="submission" date="2019-02" db="EMBL/GenBank/DDBJ databases">
        <title>Isolation and identification of novel species under the genus Muribaculum.</title>
        <authorList>
            <person name="Miyake S."/>
            <person name="Ding Y."/>
            <person name="Low A."/>
            <person name="Soh M."/>
            <person name="Seedorf H."/>
        </authorList>
    </citation>
    <scope>NUCLEOTIDE SEQUENCE [LARGE SCALE GENOMIC DNA]</scope>
    <source>
        <strain evidence="2">H5</strain>
    </source>
</reference>
<proteinExistence type="predicted"/>
<dbReference type="AlphaFoldDB" id="A0A4P7W0S3"/>
<protein>
    <submittedName>
        <fullName evidence="1">Uncharacterized protein</fullName>
    </submittedName>
</protein>
<evidence type="ECO:0000313" key="1">
    <source>
        <dbReference type="EMBL" id="QCD41459.1"/>
    </source>
</evidence>
<evidence type="ECO:0000313" key="2">
    <source>
        <dbReference type="Proteomes" id="UP000297149"/>
    </source>
</evidence>
<sequence length="68" mass="7897">MRHWILLILFSVSLIFSVKGYFRPAAPEATDYDGVKAEYKSLSKRYCLICTCLFLYLIMQQIESIGLE</sequence>